<evidence type="ECO:0000256" key="1">
    <source>
        <dbReference type="SAM" id="SignalP"/>
    </source>
</evidence>
<dbReference type="AlphaFoldDB" id="A0A9X2CL09"/>
<dbReference type="Proteomes" id="UP001139521">
    <property type="component" value="Unassembled WGS sequence"/>
</dbReference>
<dbReference type="Pfam" id="PF08309">
    <property type="entry name" value="LVIVD"/>
    <property type="match status" value="2"/>
</dbReference>
<sequence>MSKKLLVGWVILSILLISCSDSNNDFDENEYTQENFEINNDAGALESVLTRNGAGVLSISSITAIKANLSKQVVEDEDPQVSNIALEQIATVDPPVVDGTPLRASHVKINGNYAYVTYMMEGEAYLGGIDIINIEDKTNPFVTSRVTSDIVDFTAAYFSNGRLYFASAVNTDELLNLEYRANLGYVNVAAGNFLQNFQLKPIEGNVAVDITGFDDKIIGVSGATGVLGVYDAASLETIAEQPVPDLRSIAYGNNKIAVLSGSEGLAMYNPGDLSVLNRINTPNLASESKRTIAFKDQAILVSEGHNGVGIYDSNSGNALQQLAIQVLPDAEYDNEDVVTNAVSIAGDFILMANGGAGFGIAKLDENNTLIEEGIVDLEGSSNYIQSDGDYIFVASGTSGLKIIKVSKPEARDNFAECESYNFYTGRSNLNVNSNDILAYRGAATLKNLNVGGELTFCGSINIQHSVNINSEGTFNMRGAMAVGIFGRNHDLNINSGSVLRIEGTLIVYGNLNLNSGSTLEFVGNGSRIHVFGQVRQNSGSTVIGNYIDTSNKLR</sequence>
<name>A0A9X2CL09_9FLAO</name>
<keyword evidence="3" id="KW-1185">Reference proteome</keyword>
<gene>
    <name evidence="2" type="ORF">L1967_06760</name>
</gene>
<dbReference type="PROSITE" id="PS51257">
    <property type="entry name" value="PROKAR_LIPOPROTEIN"/>
    <property type="match status" value="1"/>
</dbReference>
<dbReference type="InterPro" id="IPR013211">
    <property type="entry name" value="LVIVD"/>
</dbReference>
<keyword evidence="1" id="KW-0732">Signal</keyword>
<feature type="chain" id="PRO_5040730946" description="LVIVD repeat-containing protein" evidence="1">
    <location>
        <begin position="24"/>
        <end position="554"/>
    </location>
</feature>
<protein>
    <recommendedName>
        <fullName evidence="4">LVIVD repeat-containing protein</fullName>
    </recommendedName>
</protein>
<feature type="signal peptide" evidence="1">
    <location>
        <begin position="1"/>
        <end position="23"/>
    </location>
</feature>
<dbReference type="RefSeq" id="WP_249600968.1">
    <property type="nucleotide sequence ID" value="NZ_JAKHSK010000007.1"/>
</dbReference>
<reference evidence="2" key="1">
    <citation type="submission" date="2022-01" db="EMBL/GenBank/DDBJ databases">
        <title>Genome sequencing of Zunongwangia sp. M21534 genome.</title>
        <authorList>
            <person name="Chen Y."/>
            <person name="Dong C."/>
            <person name="Shao Z."/>
        </authorList>
    </citation>
    <scope>NUCLEOTIDE SEQUENCE</scope>
    <source>
        <strain evidence="2">MCCC M21534</strain>
    </source>
</reference>
<accession>A0A9X2CL09</accession>
<dbReference type="EMBL" id="JAKHSK010000007">
    <property type="protein sequence ID" value="MCL6217995.1"/>
    <property type="molecule type" value="Genomic_DNA"/>
</dbReference>
<dbReference type="Gene3D" id="2.130.10.10">
    <property type="entry name" value="YVTN repeat-like/Quinoprotein amine dehydrogenase"/>
    <property type="match status" value="1"/>
</dbReference>
<organism evidence="2 3">
    <name type="scientific">Zunongwangia pacifica</name>
    <dbReference type="NCBI Taxonomy" id="2911062"/>
    <lineage>
        <taxon>Bacteria</taxon>
        <taxon>Pseudomonadati</taxon>
        <taxon>Bacteroidota</taxon>
        <taxon>Flavobacteriia</taxon>
        <taxon>Flavobacteriales</taxon>
        <taxon>Flavobacteriaceae</taxon>
        <taxon>Zunongwangia</taxon>
    </lineage>
</organism>
<proteinExistence type="predicted"/>
<comment type="caution">
    <text evidence="2">The sequence shown here is derived from an EMBL/GenBank/DDBJ whole genome shotgun (WGS) entry which is preliminary data.</text>
</comment>
<dbReference type="InterPro" id="IPR011047">
    <property type="entry name" value="Quinoprotein_ADH-like_sf"/>
</dbReference>
<evidence type="ECO:0000313" key="3">
    <source>
        <dbReference type="Proteomes" id="UP001139521"/>
    </source>
</evidence>
<dbReference type="SUPFAM" id="SSF50998">
    <property type="entry name" value="Quinoprotein alcohol dehydrogenase-like"/>
    <property type="match status" value="1"/>
</dbReference>
<evidence type="ECO:0000313" key="2">
    <source>
        <dbReference type="EMBL" id="MCL6217995.1"/>
    </source>
</evidence>
<dbReference type="InterPro" id="IPR015943">
    <property type="entry name" value="WD40/YVTN_repeat-like_dom_sf"/>
</dbReference>
<evidence type="ECO:0008006" key="4">
    <source>
        <dbReference type="Google" id="ProtNLM"/>
    </source>
</evidence>